<dbReference type="InterPro" id="IPR027417">
    <property type="entry name" value="P-loop_NTPase"/>
</dbReference>
<reference evidence="5" key="1">
    <citation type="submission" date="2015-01" db="EMBL/GenBank/DDBJ databases">
        <authorList>
            <person name="Andreevskaya M."/>
        </authorList>
    </citation>
    <scope>NUCLEOTIDE SEQUENCE [LARGE SCALE GENOMIC DNA]</scope>
    <source>
        <strain evidence="5">MKFS47</strain>
    </source>
</reference>
<evidence type="ECO:0000313" key="5">
    <source>
        <dbReference type="Proteomes" id="UP000033166"/>
    </source>
</evidence>
<dbReference type="GO" id="GO:0016887">
    <property type="term" value="F:ATP hydrolysis activity"/>
    <property type="evidence" value="ECO:0007669"/>
    <property type="project" value="InterPro"/>
</dbReference>
<dbReference type="AlphaFoldDB" id="A0A0D6DWH5"/>
<dbReference type="InterPro" id="IPR003593">
    <property type="entry name" value="AAA+_ATPase"/>
</dbReference>
<gene>
    <name evidence="4" type="ORF">LACPI_0902</name>
</gene>
<evidence type="ECO:0000256" key="2">
    <source>
        <dbReference type="ARBA" id="ARBA00022840"/>
    </source>
</evidence>
<keyword evidence="1" id="KW-0547">Nucleotide-binding</keyword>
<accession>A0A0D6DWH5</accession>
<dbReference type="EMBL" id="LN774769">
    <property type="protein sequence ID" value="CEN28102.1"/>
    <property type="molecule type" value="Genomic_DNA"/>
</dbReference>
<dbReference type="Gene3D" id="3.40.50.300">
    <property type="entry name" value="P-loop containing nucleotide triphosphate hydrolases"/>
    <property type="match status" value="1"/>
</dbReference>
<sequence>MIELKNVSKQYGKHQLFDQLNLTFEAGKSYALIGESGSGKSTLLNLIARLEKPSSGQLLLAGDSLWQMREKRYFKTYLGYIFQNYALVDDETVAQNLSMVKHNKGAQIAVLEKVGLAPSLLSSKIYQLSGGQAQRVAIARLLLKEAKIILADEPTGALDEATGQDIIALLLSLVSKDTLVIFATHDPAVYQQVDQVIDVVALKEKKYV</sequence>
<keyword evidence="2 4" id="KW-0067">ATP-binding</keyword>
<evidence type="ECO:0000259" key="3">
    <source>
        <dbReference type="PROSITE" id="PS50893"/>
    </source>
</evidence>
<dbReference type="HOGENOM" id="CLU_000604_1_22_9"/>
<dbReference type="PROSITE" id="PS00211">
    <property type="entry name" value="ABC_TRANSPORTER_1"/>
    <property type="match status" value="1"/>
</dbReference>
<dbReference type="KEGG" id="lpk:LACPI_0902"/>
<dbReference type="Pfam" id="PF00005">
    <property type="entry name" value="ABC_tran"/>
    <property type="match status" value="1"/>
</dbReference>
<dbReference type="InterPro" id="IPR003439">
    <property type="entry name" value="ABC_transporter-like_ATP-bd"/>
</dbReference>
<proteinExistence type="predicted"/>
<dbReference type="InterPro" id="IPR017871">
    <property type="entry name" value="ABC_transporter-like_CS"/>
</dbReference>
<dbReference type="Proteomes" id="UP000033166">
    <property type="component" value="Chromosome I"/>
</dbReference>
<dbReference type="GO" id="GO:0022857">
    <property type="term" value="F:transmembrane transporter activity"/>
    <property type="evidence" value="ECO:0007669"/>
    <property type="project" value="TreeGrafter"/>
</dbReference>
<dbReference type="GO" id="GO:0005524">
    <property type="term" value="F:ATP binding"/>
    <property type="evidence" value="ECO:0007669"/>
    <property type="project" value="UniProtKB-KW"/>
</dbReference>
<name>A0A0D6DWH5_9LACT</name>
<protein>
    <submittedName>
        <fullName evidence="4">ABC transporter ATP-binding protein-sodium transport</fullName>
    </submittedName>
</protein>
<dbReference type="STRING" id="1364.LP2241_20464"/>
<organism evidence="4 5">
    <name type="scientific">Pseudolactococcus piscium MKFS47</name>
    <dbReference type="NCBI Taxonomy" id="297352"/>
    <lineage>
        <taxon>Bacteria</taxon>
        <taxon>Bacillati</taxon>
        <taxon>Bacillota</taxon>
        <taxon>Bacilli</taxon>
        <taxon>Lactobacillales</taxon>
        <taxon>Streptococcaceae</taxon>
        <taxon>Pseudolactococcus</taxon>
    </lineage>
</organism>
<dbReference type="RefSeq" id="WP_047915287.1">
    <property type="nucleotide sequence ID" value="NZ_LN774769.1"/>
</dbReference>
<evidence type="ECO:0000313" key="4">
    <source>
        <dbReference type="EMBL" id="CEN28102.1"/>
    </source>
</evidence>
<dbReference type="PANTHER" id="PTHR24220">
    <property type="entry name" value="IMPORT ATP-BINDING PROTEIN"/>
    <property type="match status" value="1"/>
</dbReference>
<dbReference type="PANTHER" id="PTHR24220:SF86">
    <property type="entry name" value="ABC TRANSPORTER ABCH.1"/>
    <property type="match status" value="1"/>
</dbReference>
<dbReference type="PROSITE" id="PS50893">
    <property type="entry name" value="ABC_TRANSPORTER_2"/>
    <property type="match status" value="1"/>
</dbReference>
<dbReference type="GO" id="GO:0005886">
    <property type="term" value="C:plasma membrane"/>
    <property type="evidence" value="ECO:0007669"/>
    <property type="project" value="TreeGrafter"/>
</dbReference>
<dbReference type="SUPFAM" id="SSF52540">
    <property type="entry name" value="P-loop containing nucleoside triphosphate hydrolases"/>
    <property type="match status" value="1"/>
</dbReference>
<dbReference type="InterPro" id="IPR015854">
    <property type="entry name" value="ABC_transpr_LolD-like"/>
</dbReference>
<evidence type="ECO:0000256" key="1">
    <source>
        <dbReference type="ARBA" id="ARBA00022741"/>
    </source>
</evidence>
<feature type="domain" description="ABC transporter" evidence="3">
    <location>
        <begin position="2"/>
        <end position="208"/>
    </location>
</feature>
<dbReference type="SMART" id="SM00382">
    <property type="entry name" value="AAA"/>
    <property type="match status" value="1"/>
</dbReference>